<dbReference type="EMBL" id="WTPW01001079">
    <property type="protein sequence ID" value="KAF0458454.1"/>
    <property type="molecule type" value="Genomic_DNA"/>
</dbReference>
<comment type="caution">
    <text evidence="1">The sequence shown here is derived from an EMBL/GenBank/DDBJ whole genome shotgun (WGS) entry which is preliminary data.</text>
</comment>
<name>A0A8H3XGJ4_GIGMA</name>
<dbReference type="Proteomes" id="UP000439903">
    <property type="component" value="Unassembled WGS sequence"/>
</dbReference>
<reference evidence="1 2" key="1">
    <citation type="journal article" date="2019" name="Environ. Microbiol.">
        <title>At the nexus of three kingdoms: the genome of the mycorrhizal fungus Gigaspora margarita provides insights into plant, endobacterial and fungal interactions.</title>
        <authorList>
            <person name="Venice F."/>
            <person name="Ghignone S."/>
            <person name="Salvioli di Fossalunga A."/>
            <person name="Amselem J."/>
            <person name="Novero M."/>
            <person name="Xianan X."/>
            <person name="Sedzielewska Toro K."/>
            <person name="Morin E."/>
            <person name="Lipzen A."/>
            <person name="Grigoriev I.V."/>
            <person name="Henrissat B."/>
            <person name="Martin F.M."/>
            <person name="Bonfante P."/>
        </authorList>
    </citation>
    <scope>NUCLEOTIDE SEQUENCE [LARGE SCALE GENOMIC DNA]</scope>
    <source>
        <strain evidence="1 2">BEG34</strain>
    </source>
</reference>
<accession>A0A8H3XGJ4</accession>
<proteinExistence type="predicted"/>
<dbReference type="AlphaFoldDB" id="A0A8H3XGJ4"/>
<gene>
    <name evidence="1" type="ORF">F8M41_000969</name>
</gene>
<organism evidence="1 2">
    <name type="scientific">Gigaspora margarita</name>
    <dbReference type="NCBI Taxonomy" id="4874"/>
    <lineage>
        <taxon>Eukaryota</taxon>
        <taxon>Fungi</taxon>
        <taxon>Fungi incertae sedis</taxon>
        <taxon>Mucoromycota</taxon>
        <taxon>Glomeromycotina</taxon>
        <taxon>Glomeromycetes</taxon>
        <taxon>Diversisporales</taxon>
        <taxon>Gigasporaceae</taxon>
        <taxon>Gigaspora</taxon>
    </lineage>
</organism>
<dbReference type="InterPro" id="IPR011990">
    <property type="entry name" value="TPR-like_helical_dom_sf"/>
</dbReference>
<sequence length="133" mass="14941">MNDQSVKEKSKDGNKPERSVLVIKADGTYGVGDFYRNGIVIVKGENETFVHCQKSTNLDHESGIRNQGYSHRDGTVKHEKKAFERNVKFAEMNGGGNIRAVSCCYENRTGDEKDEYHGEDVGSRMTMIFSVET</sequence>
<dbReference type="Gene3D" id="1.25.40.10">
    <property type="entry name" value="Tetratricopeptide repeat domain"/>
    <property type="match status" value="1"/>
</dbReference>
<protein>
    <submittedName>
        <fullName evidence="1">Uncharacterized protein</fullName>
    </submittedName>
</protein>
<evidence type="ECO:0000313" key="1">
    <source>
        <dbReference type="EMBL" id="KAF0458454.1"/>
    </source>
</evidence>
<evidence type="ECO:0000313" key="2">
    <source>
        <dbReference type="Proteomes" id="UP000439903"/>
    </source>
</evidence>
<keyword evidence="2" id="KW-1185">Reference proteome</keyword>